<reference evidence="7 8" key="1">
    <citation type="journal article" date="2021" name="bioRxiv">
        <title>Chromosome-scale and haplotype-resolved genome assembly of a tetraploid potato cultivar.</title>
        <authorList>
            <person name="Sun H."/>
            <person name="Jiao W.-B."/>
            <person name="Krause K."/>
            <person name="Campoy J.A."/>
            <person name="Goel M."/>
            <person name="Folz-Donahue K."/>
            <person name="Kukat C."/>
            <person name="Huettel B."/>
            <person name="Schneeberger K."/>
        </authorList>
    </citation>
    <scope>NUCLEOTIDE SEQUENCE [LARGE SCALE GENOMIC DNA]</scope>
    <source>
        <strain evidence="7">SolTubOtavaFocal</strain>
        <tissue evidence="7">Leaves</tissue>
    </source>
</reference>
<dbReference type="Pfam" id="PF13193">
    <property type="entry name" value="AMP-binding_C"/>
    <property type="match status" value="1"/>
</dbReference>
<evidence type="ECO:0000256" key="3">
    <source>
        <dbReference type="ARBA" id="ARBA00022598"/>
    </source>
</evidence>
<feature type="domain" description="AMP-binding enzyme C-terminal" evidence="6">
    <location>
        <begin position="321"/>
        <end position="395"/>
    </location>
</feature>
<dbReference type="PANTHER" id="PTHR43859">
    <property type="entry name" value="ACYL-ACTIVATING ENZYME"/>
    <property type="match status" value="1"/>
</dbReference>
<evidence type="ECO:0008006" key="9">
    <source>
        <dbReference type="Google" id="ProtNLM"/>
    </source>
</evidence>
<protein>
    <recommendedName>
        <fullName evidence="9">4-coumarate--CoA ligase</fullName>
    </recommendedName>
</protein>
<dbReference type="InterPro" id="IPR025110">
    <property type="entry name" value="AMP-bd_C"/>
</dbReference>
<dbReference type="Gene3D" id="3.30.300.30">
    <property type="match status" value="1"/>
</dbReference>
<gene>
    <name evidence="7" type="ORF">KY290_013713</name>
</gene>
<keyword evidence="3" id="KW-0436">Ligase</keyword>
<accession>A0ABQ7VMI0</accession>
<comment type="similarity">
    <text evidence="2">Belongs to the ATP-dependent AMP-binding enzyme family.</text>
</comment>
<evidence type="ECO:0000259" key="5">
    <source>
        <dbReference type="Pfam" id="PF00501"/>
    </source>
</evidence>
<dbReference type="SUPFAM" id="SSF56801">
    <property type="entry name" value="Acetyl-CoA synthetase-like"/>
    <property type="match status" value="1"/>
</dbReference>
<organism evidence="7 8">
    <name type="scientific">Solanum tuberosum</name>
    <name type="common">Potato</name>
    <dbReference type="NCBI Taxonomy" id="4113"/>
    <lineage>
        <taxon>Eukaryota</taxon>
        <taxon>Viridiplantae</taxon>
        <taxon>Streptophyta</taxon>
        <taxon>Embryophyta</taxon>
        <taxon>Tracheophyta</taxon>
        <taxon>Spermatophyta</taxon>
        <taxon>Magnoliopsida</taxon>
        <taxon>eudicotyledons</taxon>
        <taxon>Gunneridae</taxon>
        <taxon>Pentapetalae</taxon>
        <taxon>asterids</taxon>
        <taxon>lamiids</taxon>
        <taxon>Solanales</taxon>
        <taxon>Solanaceae</taxon>
        <taxon>Solanoideae</taxon>
        <taxon>Solaneae</taxon>
        <taxon>Solanum</taxon>
    </lineage>
</organism>
<comment type="caution">
    <text evidence="7">The sequence shown here is derived from an EMBL/GenBank/DDBJ whole genome shotgun (WGS) entry which is preliminary data.</text>
</comment>
<keyword evidence="4" id="KW-0587">Phenylpropanoid metabolism</keyword>
<feature type="domain" description="AMP-dependent synthetase/ligase" evidence="5">
    <location>
        <begin position="1"/>
        <end position="167"/>
    </location>
</feature>
<evidence type="ECO:0000313" key="8">
    <source>
        <dbReference type="Proteomes" id="UP000826656"/>
    </source>
</evidence>
<proteinExistence type="inferred from homology"/>
<sequence length="412" mass="45824">MAGAVLCTLNMCLNSSMISTLLIHSEAKIIFVDQQFIQLAQEAIYILASKNKKTKPPLLVVIISEKSNKSIPYTCEYESLLESGHTDFAIRWPITEFDPISIDYTSGTTSRPKGVAFSHRGAYLNSIATFLVHEMSTLPIYLWTLPTFHCNGWCMIWGLAAVGGTNVTHMSGAPTVLNMIVNTPSYDRKPLPHKVMIVTGGSPPLPQIISRMEEIGFEVNHIYGLTETYGPGTYCLWKPEWDSLPSDERFILKARQGVQHLCVEEVDIRDSITMKKVPANGVTMGEVIGDLAVKHPDGYIEVKDRSKDIIISGGENISTIEVETVLYRHPAVLEAAIVARPDNHWGQTPCAFVKLKEGFDASSREIINFCRDNLPHYMAPRTVIFQDLPKTSTGKIQKSILREKAKVLGSLF</sequence>
<dbReference type="InterPro" id="IPR000873">
    <property type="entry name" value="AMP-dep_synth/lig_dom"/>
</dbReference>
<dbReference type="Pfam" id="PF00501">
    <property type="entry name" value="AMP-binding"/>
    <property type="match status" value="1"/>
</dbReference>
<evidence type="ECO:0000256" key="4">
    <source>
        <dbReference type="ARBA" id="ARBA00023051"/>
    </source>
</evidence>
<dbReference type="InterPro" id="IPR020845">
    <property type="entry name" value="AMP-binding_CS"/>
</dbReference>
<evidence type="ECO:0000313" key="7">
    <source>
        <dbReference type="EMBL" id="KAH0769732.1"/>
    </source>
</evidence>
<dbReference type="EMBL" id="JAIVGD010000011">
    <property type="protein sequence ID" value="KAH0769732.1"/>
    <property type="molecule type" value="Genomic_DNA"/>
</dbReference>
<dbReference type="InterPro" id="IPR042099">
    <property type="entry name" value="ANL_N_sf"/>
</dbReference>
<dbReference type="PROSITE" id="PS00455">
    <property type="entry name" value="AMP_BINDING"/>
    <property type="match status" value="1"/>
</dbReference>
<comment type="pathway">
    <text evidence="1">Phytoalexin biosynthesis; 3,4',5-trihydroxystilbene biosynthesis; 3,4',5-trihydroxystilbene from trans-4-coumarate: step 1/2.</text>
</comment>
<dbReference type="InterPro" id="IPR045851">
    <property type="entry name" value="AMP-bd_C_sf"/>
</dbReference>
<dbReference type="Proteomes" id="UP000826656">
    <property type="component" value="Unassembled WGS sequence"/>
</dbReference>
<keyword evidence="8" id="KW-1185">Reference proteome</keyword>
<evidence type="ECO:0000256" key="2">
    <source>
        <dbReference type="ARBA" id="ARBA00006432"/>
    </source>
</evidence>
<evidence type="ECO:0000256" key="1">
    <source>
        <dbReference type="ARBA" id="ARBA00004930"/>
    </source>
</evidence>
<dbReference type="Gene3D" id="3.40.50.12780">
    <property type="entry name" value="N-terminal domain of ligase-like"/>
    <property type="match status" value="1"/>
</dbReference>
<name>A0ABQ7VMI0_SOLTU</name>
<evidence type="ECO:0000259" key="6">
    <source>
        <dbReference type="Pfam" id="PF13193"/>
    </source>
</evidence>
<dbReference type="PANTHER" id="PTHR43859:SF65">
    <property type="entry name" value="ACYL-ACTIVATING ENZYME 1, PEROXISOMAL-RELATED"/>
    <property type="match status" value="1"/>
</dbReference>